<gene>
    <name evidence="3" type="ORF">TBCH5v1_1210</name>
</gene>
<reference evidence="3 4" key="1">
    <citation type="journal article" date="2016" name="Genome Announc.">
        <title>Complete genome sequence of the hyperthermophilic and piezophilic archaeon Thermococcus barophilus Ch5, capable of growth at the expense of hydrogenogenesis from carbon monoxide and formate.</title>
        <authorList>
            <person name="Oger P."/>
            <person name="Sokolova T.G."/>
            <person name="Kozhevnikova D.A."/>
            <person name="Taranov E.A."/>
            <person name="Vannier P."/>
            <person name="Lee H.S."/>
            <person name="Kwon K.K."/>
            <person name="Kang S.G."/>
            <person name="Lee J.H."/>
            <person name="Bonch-Osmolovskaya E.A."/>
            <person name="Lebedinsky A.V."/>
        </authorList>
    </citation>
    <scope>NUCLEOTIDE SEQUENCE [LARGE SCALE GENOMIC DNA]</scope>
    <source>
        <strain evidence="4">Ch5</strain>
    </source>
</reference>
<dbReference type="Gene3D" id="3.30.420.130">
    <property type="entry name" value="Dinitrogenase iron-molybdenum cofactor biosynthesis domain"/>
    <property type="match status" value="1"/>
</dbReference>
<dbReference type="PANTHER" id="PTHR33937">
    <property type="entry name" value="IRON-MOLYBDENUM PROTEIN-RELATED-RELATED"/>
    <property type="match status" value="1"/>
</dbReference>
<protein>
    <recommendedName>
        <fullName evidence="2">Dinitrogenase iron-molybdenum cofactor biosynthesis domain-containing protein</fullName>
    </recommendedName>
</protein>
<organism evidence="3 4">
    <name type="scientific">Thermococcus barophilus</name>
    <dbReference type="NCBI Taxonomy" id="55802"/>
    <lineage>
        <taxon>Archaea</taxon>
        <taxon>Methanobacteriati</taxon>
        <taxon>Methanobacteriota</taxon>
        <taxon>Thermococci</taxon>
        <taxon>Thermococcales</taxon>
        <taxon>Thermococcaceae</taxon>
        <taxon>Thermococcus</taxon>
    </lineage>
</organism>
<dbReference type="CDD" id="cd00851">
    <property type="entry name" value="MTH1175"/>
    <property type="match status" value="1"/>
</dbReference>
<dbReference type="PATRIC" id="fig|55802.8.peg.1190"/>
<dbReference type="InterPro" id="IPR036105">
    <property type="entry name" value="DiNase_FeMo-co_biosyn_sf"/>
</dbReference>
<feature type="compositionally biased region" description="Basic residues" evidence="1">
    <location>
        <begin position="128"/>
        <end position="138"/>
    </location>
</feature>
<dbReference type="InterPro" id="IPR003731">
    <property type="entry name" value="Di-Nase_FeMo-co_biosynth"/>
</dbReference>
<evidence type="ECO:0000259" key="2">
    <source>
        <dbReference type="Pfam" id="PF02579"/>
    </source>
</evidence>
<dbReference type="Pfam" id="PF02579">
    <property type="entry name" value="Nitro_FeMo-Co"/>
    <property type="match status" value="1"/>
</dbReference>
<dbReference type="SUPFAM" id="SSF53146">
    <property type="entry name" value="Nitrogenase accessory factor-like"/>
    <property type="match status" value="1"/>
</dbReference>
<dbReference type="Proteomes" id="UP000066042">
    <property type="component" value="Chromosome"/>
</dbReference>
<dbReference type="STRING" id="55802.TBCH5v1_1210"/>
<dbReference type="InterPro" id="IPR033913">
    <property type="entry name" value="MTH1175_dom"/>
</dbReference>
<feature type="domain" description="Dinitrogenase iron-molybdenum cofactor biosynthesis" evidence="2">
    <location>
        <begin position="13"/>
        <end position="107"/>
    </location>
</feature>
<dbReference type="AlphaFoldDB" id="A0A0S1XBG6"/>
<name>A0A0S1XBG6_THEBA</name>
<proteinExistence type="predicted"/>
<dbReference type="GeneID" id="26136463"/>
<accession>A0A0S1XBG6</accession>
<evidence type="ECO:0000256" key="1">
    <source>
        <dbReference type="SAM" id="MobiDB-lite"/>
    </source>
</evidence>
<feature type="region of interest" description="Disordered" evidence="1">
    <location>
        <begin position="117"/>
        <end position="144"/>
    </location>
</feature>
<dbReference type="InterPro" id="IPR051840">
    <property type="entry name" value="NifX/NifY_domain"/>
</dbReference>
<sequence>MRIVVATIKGGLDDFVSQAFGRAPTFTIVDVDENGNIINVQAVQNPAYSAPRAAGIQAAQFCINEGADVVIAGQFGPNSSQVLQAAGIKFVSAPPTMTVEQAVQAYLRGELTQPILGAEGSGIGPRRGMGRGRGKGMRRGVDDW</sequence>
<dbReference type="RefSeq" id="WP_056933852.1">
    <property type="nucleotide sequence ID" value="NZ_CP013050.1"/>
</dbReference>
<dbReference type="EMBL" id="CP013050">
    <property type="protein sequence ID" value="ALM75137.1"/>
    <property type="molecule type" value="Genomic_DNA"/>
</dbReference>
<evidence type="ECO:0000313" key="3">
    <source>
        <dbReference type="EMBL" id="ALM75137.1"/>
    </source>
</evidence>
<dbReference type="PANTHER" id="PTHR33937:SF2">
    <property type="entry name" value="DINITROGENASE IRON-MOLYBDENUM COFACTOR BIOSYNTHESIS DOMAIN-CONTAINING PROTEIN"/>
    <property type="match status" value="1"/>
</dbReference>
<evidence type="ECO:0000313" key="4">
    <source>
        <dbReference type="Proteomes" id="UP000066042"/>
    </source>
</evidence>